<feature type="non-terminal residue" evidence="4">
    <location>
        <position position="1"/>
    </location>
</feature>
<keyword evidence="1" id="KW-0862">Zinc</keyword>
<dbReference type="InterPro" id="IPR036875">
    <property type="entry name" value="Znf_CCHC_sf"/>
</dbReference>
<feature type="domain" description="CCHC-type" evidence="3">
    <location>
        <begin position="279"/>
        <end position="294"/>
    </location>
</feature>
<organism evidence="4">
    <name type="scientific">Rhipicephalus pulchellus</name>
    <name type="common">Yellow backed tick</name>
    <name type="synonym">Dermacentor pulchellus</name>
    <dbReference type="NCBI Taxonomy" id="72859"/>
    <lineage>
        <taxon>Eukaryota</taxon>
        <taxon>Metazoa</taxon>
        <taxon>Ecdysozoa</taxon>
        <taxon>Arthropoda</taxon>
        <taxon>Chelicerata</taxon>
        <taxon>Arachnida</taxon>
        <taxon>Acari</taxon>
        <taxon>Parasitiformes</taxon>
        <taxon>Ixodida</taxon>
        <taxon>Ixodoidea</taxon>
        <taxon>Ixodidae</taxon>
        <taxon>Rhipicephalinae</taxon>
        <taxon>Rhipicephalus</taxon>
        <taxon>Rhipicephalus</taxon>
    </lineage>
</organism>
<dbReference type="PROSITE" id="PS50158">
    <property type="entry name" value="ZF_CCHC"/>
    <property type="match status" value="1"/>
</dbReference>
<protein>
    <recommendedName>
        <fullName evidence="3">CCHC-type domain-containing protein</fullName>
    </recommendedName>
</protein>
<dbReference type="GO" id="GO:0003676">
    <property type="term" value="F:nucleic acid binding"/>
    <property type="evidence" value="ECO:0007669"/>
    <property type="project" value="InterPro"/>
</dbReference>
<proteinExistence type="evidence at transcript level"/>
<dbReference type="SUPFAM" id="SSF47353">
    <property type="entry name" value="Retrovirus capsid dimerization domain-like"/>
    <property type="match status" value="1"/>
</dbReference>
<sequence length="328" mass="38304">KAQEERDRRDHELKLRELELRISAGNHTPTVRESENTNKITNLLQPFKVGEDIALYLVHFERQCQRSGFALEDWPQKLLALLPCEATDVIVRLSREDAEAYDKVKGALLRKYRLSAEAFRQRFRHARKASKSHQDFAYQIKADLEEWLKSAEVYGDHDKVIECIAIEQYYSGISEETKLWLQDRLTEMNLSKAAELADDYEMRRNWCGKAAQPEKDQKKFASKRFEGKRFSPRKNFRREESHGQEPPNERHQSESKTGGISKASADVNRTFDAQRSVVCYKCKEQGHFARSCKNKMAFASIRESDESVRLLQPYTQEMLVNGRKRRVL</sequence>
<evidence type="ECO:0000313" key="4">
    <source>
        <dbReference type="EMBL" id="JAA61146.1"/>
    </source>
</evidence>
<dbReference type="Gene3D" id="4.10.60.10">
    <property type="entry name" value="Zinc finger, CCHC-type"/>
    <property type="match status" value="1"/>
</dbReference>
<keyword evidence="1" id="KW-0479">Metal-binding</keyword>
<dbReference type="Pfam" id="PF00098">
    <property type="entry name" value="zf-CCHC"/>
    <property type="match status" value="1"/>
</dbReference>
<evidence type="ECO:0000259" key="3">
    <source>
        <dbReference type="PROSITE" id="PS50158"/>
    </source>
</evidence>
<accession>L7MA51</accession>
<dbReference type="InterPro" id="IPR001878">
    <property type="entry name" value="Znf_CCHC"/>
</dbReference>
<dbReference type="Gene3D" id="1.10.4020.10">
    <property type="entry name" value="DNA breaking-rejoining enzymes"/>
    <property type="match status" value="1"/>
</dbReference>
<reference evidence="4" key="2">
    <citation type="journal article" date="2015" name="J. Proteomics">
        <title>Sexual differences in the sialomes of the zebra tick, Rhipicephalus pulchellus.</title>
        <authorList>
            <person name="Tan A.W."/>
            <person name="Francischetti I.M."/>
            <person name="Slovak M."/>
            <person name="Kini R.M."/>
            <person name="Ribeiro J.M."/>
        </authorList>
    </citation>
    <scope>NUCLEOTIDE SEQUENCE</scope>
    <source>
        <tissue evidence="4">Salivary gland</tissue>
    </source>
</reference>
<dbReference type="EMBL" id="GACK01003888">
    <property type="protein sequence ID" value="JAA61146.1"/>
    <property type="molecule type" value="mRNA"/>
</dbReference>
<keyword evidence="1" id="KW-0863">Zinc-finger</keyword>
<dbReference type="PANTHER" id="PTHR46888">
    <property type="entry name" value="ZINC KNUCKLE DOMAINCONTAINING PROTEIN-RELATED"/>
    <property type="match status" value="1"/>
</dbReference>
<reference evidence="4" key="1">
    <citation type="submission" date="2012-11" db="EMBL/GenBank/DDBJ databases">
        <authorList>
            <person name="Lucero-Rivera Y.E."/>
            <person name="Tovar-Ramirez D."/>
        </authorList>
    </citation>
    <scope>NUCLEOTIDE SEQUENCE</scope>
    <source>
        <tissue evidence="4">Salivary gland</tissue>
    </source>
</reference>
<dbReference type="SUPFAM" id="SSF57756">
    <property type="entry name" value="Retrovirus zinc finger-like domains"/>
    <property type="match status" value="1"/>
</dbReference>
<dbReference type="InterPro" id="IPR038269">
    <property type="entry name" value="SCAN_sf"/>
</dbReference>
<feature type="region of interest" description="Disordered" evidence="2">
    <location>
        <begin position="231"/>
        <end position="265"/>
    </location>
</feature>
<evidence type="ECO:0000256" key="1">
    <source>
        <dbReference type="PROSITE-ProRule" id="PRU00047"/>
    </source>
</evidence>
<evidence type="ECO:0000256" key="2">
    <source>
        <dbReference type="SAM" id="MobiDB-lite"/>
    </source>
</evidence>
<dbReference type="PANTHER" id="PTHR46888:SF11">
    <property type="entry name" value="SCAN BOX DOMAIN-CONTAINING PROTEIN"/>
    <property type="match status" value="1"/>
</dbReference>
<dbReference type="GO" id="GO:0008270">
    <property type="term" value="F:zinc ion binding"/>
    <property type="evidence" value="ECO:0007669"/>
    <property type="project" value="UniProtKB-KW"/>
</dbReference>
<dbReference type="AlphaFoldDB" id="L7MA51"/>
<dbReference type="Pfam" id="PF02023">
    <property type="entry name" value="SCAN"/>
    <property type="match status" value="1"/>
</dbReference>
<feature type="non-terminal residue" evidence="4">
    <location>
        <position position="328"/>
    </location>
</feature>
<name>L7MA51_RHIPC</name>
<dbReference type="InterPro" id="IPR003309">
    <property type="entry name" value="SCAN_dom"/>
</dbReference>
<dbReference type="SMART" id="SM00343">
    <property type="entry name" value="ZnF_C2HC"/>
    <property type="match status" value="1"/>
</dbReference>
<feature type="compositionally biased region" description="Basic and acidic residues" evidence="2">
    <location>
        <begin position="237"/>
        <end position="254"/>
    </location>
</feature>